<evidence type="ECO:0000313" key="4">
    <source>
        <dbReference type="Proteomes" id="UP000027982"/>
    </source>
</evidence>
<evidence type="ECO:0000256" key="1">
    <source>
        <dbReference type="SAM" id="MobiDB-lite"/>
    </source>
</evidence>
<gene>
    <name evidence="3" type="ORF">OP10G_3585</name>
</gene>
<protein>
    <submittedName>
        <fullName evidence="3">Uncharacterized protein</fullName>
    </submittedName>
</protein>
<sequence>MNRDEKHLMDDRLQSAAQQAMRSVVKGLPEETVSMTWRSELNERLLAESAQRARRPRVAWYMRPALGLGLAGALAVAVLLRGPGVSPTVSPNNLSSSGRLEAELVSTHRQASFAMDVAGVGVNPTEVSYDSTPVQRSSSGWTEEDLDTL</sequence>
<keyword evidence="2" id="KW-0812">Transmembrane</keyword>
<accession>A0A068NTT6</accession>
<name>A0A068NTT6_FIMGI</name>
<proteinExistence type="predicted"/>
<keyword evidence="2" id="KW-0472">Membrane</keyword>
<dbReference type="RefSeq" id="WP_144241223.1">
    <property type="nucleotide sequence ID" value="NZ_CP007139.1"/>
</dbReference>
<reference evidence="3 4" key="1">
    <citation type="journal article" date="2014" name="PLoS ONE">
        <title>The first complete genome sequence of the class fimbriimonadia in the phylum armatimonadetes.</title>
        <authorList>
            <person name="Hu Z.Y."/>
            <person name="Wang Y.Z."/>
            <person name="Im W.T."/>
            <person name="Wang S.Y."/>
            <person name="Zhao G.P."/>
            <person name="Zheng H.J."/>
            <person name="Quan Z.X."/>
        </authorList>
    </citation>
    <scope>NUCLEOTIDE SEQUENCE [LARGE SCALE GENOMIC DNA]</scope>
    <source>
        <strain evidence="3">Gsoil 348</strain>
    </source>
</reference>
<evidence type="ECO:0000256" key="2">
    <source>
        <dbReference type="SAM" id="Phobius"/>
    </source>
</evidence>
<feature type="transmembrane region" description="Helical" evidence="2">
    <location>
        <begin position="60"/>
        <end position="80"/>
    </location>
</feature>
<dbReference type="HOGENOM" id="CLU_1746924_0_0_0"/>
<feature type="region of interest" description="Disordered" evidence="1">
    <location>
        <begin position="128"/>
        <end position="149"/>
    </location>
</feature>
<dbReference type="EMBL" id="CP007139">
    <property type="protein sequence ID" value="AIE86953.1"/>
    <property type="molecule type" value="Genomic_DNA"/>
</dbReference>
<dbReference type="Proteomes" id="UP000027982">
    <property type="component" value="Chromosome"/>
</dbReference>
<dbReference type="STRING" id="661478.OP10G_3585"/>
<evidence type="ECO:0000313" key="3">
    <source>
        <dbReference type="EMBL" id="AIE86953.1"/>
    </source>
</evidence>
<feature type="compositionally biased region" description="Polar residues" evidence="1">
    <location>
        <begin position="128"/>
        <end position="141"/>
    </location>
</feature>
<keyword evidence="4" id="KW-1185">Reference proteome</keyword>
<organism evidence="3 4">
    <name type="scientific">Fimbriimonas ginsengisoli Gsoil 348</name>
    <dbReference type="NCBI Taxonomy" id="661478"/>
    <lineage>
        <taxon>Bacteria</taxon>
        <taxon>Bacillati</taxon>
        <taxon>Armatimonadota</taxon>
        <taxon>Fimbriimonadia</taxon>
        <taxon>Fimbriimonadales</taxon>
        <taxon>Fimbriimonadaceae</taxon>
        <taxon>Fimbriimonas</taxon>
    </lineage>
</organism>
<keyword evidence="2" id="KW-1133">Transmembrane helix</keyword>
<dbReference type="KEGG" id="fgi:OP10G_3585"/>
<dbReference type="AlphaFoldDB" id="A0A068NTT6"/>